<sequence>MTTCNQLEVRRGEEVRCGEEVWRSDWVRRGEEVLEGCGGVRKYFKTADCLTFITMATLWFLFAVLCVTTAAPADGGVKTEVAVVAGEDVPDVPALIPNAEEDEEMLRQTVLKQEEGVVKAAGTSEEGMEEVGEPLVEHTKGLQNPQSENIEGRSAFCPDGWLSHGSRCFSYVNNPLDWHSAEDHCQNLGGSLASIHNPPENRFLKQLVQLAGQSDVWIGAFYLQHLVNYGMQWLWWLQNRWRWIDGNGMYYSNWISASTSTSAPCTCLRNSGWAKASCASRMRFICAVTPGSC</sequence>
<keyword evidence="4" id="KW-1185">Reference proteome</keyword>
<proteinExistence type="predicted"/>
<feature type="transmembrane region" description="Helical" evidence="1">
    <location>
        <begin position="49"/>
        <end position="71"/>
    </location>
</feature>
<dbReference type="AlphaFoldDB" id="A0AA47PAS4"/>
<dbReference type="PROSITE" id="PS50041">
    <property type="entry name" value="C_TYPE_LECTIN_2"/>
    <property type="match status" value="1"/>
</dbReference>
<dbReference type="InterPro" id="IPR016187">
    <property type="entry name" value="CTDL_fold"/>
</dbReference>
<dbReference type="InterPro" id="IPR050111">
    <property type="entry name" value="C-type_lectin/snaclec_domain"/>
</dbReference>
<evidence type="ECO:0000313" key="4">
    <source>
        <dbReference type="Proteomes" id="UP001174136"/>
    </source>
</evidence>
<dbReference type="SUPFAM" id="SSF56436">
    <property type="entry name" value="C-type lectin-like"/>
    <property type="match status" value="1"/>
</dbReference>
<dbReference type="Proteomes" id="UP001174136">
    <property type="component" value="Unassembled WGS sequence"/>
</dbReference>
<dbReference type="SMART" id="SM00034">
    <property type="entry name" value="CLECT"/>
    <property type="match status" value="1"/>
</dbReference>
<evidence type="ECO:0000256" key="1">
    <source>
        <dbReference type="SAM" id="Phobius"/>
    </source>
</evidence>
<dbReference type="PANTHER" id="PTHR22803">
    <property type="entry name" value="MANNOSE, PHOSPHOLIPASE, LECTIN RECEPTOR RELATED"/>
    <property type="match status" value="1"/>
</dbReference>
<dbReference type="InterPro" id="IPR001304">
    <property type="entry name" value="C-type_lectin-like"/>
</dbReference>
<dbReference type="InterPro" id="IPR016186">
    <property type="entry name" value="C-type_lectin-like/link_sf"/>
</dbReference>
<keyword evidence="1" id="KW-1133">Transmembrane helix</keyword>
<dbReference type="CDD" id="cd00037">
    <property type="entry name" value="CLECT"/>
    <property type="match status" value="1"/>
</dbReference>
<dbReference type="EMBL" id="JAOPHQ010000945">
    <property type="protein sequence ID" value="KAK0152572.1"/>
    <property type="molecule type" value="Genomic_DNA"/>
</dbReference>
<keyword evidence="1" id="KW-0472">Membrane</keyword>
<dbReference type="Gene3D" id="3.10.100.10">
    <property type="entry name" value="Mannose-Binding Protein A, subunit A"/>
    <property type="match status" value="1"/>
</dbReference>
<evidence type="ECO:0000313" key="3">
    <source>
        <dbReference type="EMBL" id="KAK0152572.1"/>
    </source>
</evidence>
<protein>
    <submittedName>
        <fullName evidence="3">Galactose-specific lectin nattectin</fullName>
    </submittedName>
</protein>
<keyword evidence="1" id="KW-0812">Transmembrane</keyword>
<accession>A0AA47PAS4</accession>
<feature type="domain" description="C-type lectin" evidence="2">
    <location>
        <begin position="164"/>
        <end position="287"/>
    </location>
</feature>
<name>A0AA47PAS4_MERPO</name>
<comment type="caution">
    <text evidence="3">The sequence shown here is derived from an EMBL/GenBank/DDBJ whole genome shotgun (WGS) entry which is preliminary data.</text>
</comment>
<gene>
    <name evidence="3" type="primary">LECG_8</name>
    <name evidence="3" type="ORF">N1851_005904</name>
</gene>
<organism evidence="3 4">
    <name type="scientific">Merluccius polli</name>
    <name type="common">Benguela hake</name>
    <name type="synonym">Merluccius cadenati</name>
    <dbReference type="NCBI Taxonomy" id="89951"/>
    <lineage>
        <taxon>Eukaryota</taxon>
        <taxon>Metazoa</taxon>
        <taxon>Chordata</taxon>
        <taxon>Craniata</taxon>
        <taxon>Vertebrata</taxon>
        <taxon>Euteleostomi</taxon>
        <taxon>Actinopterygii</taxon>
        <taxon>Neopterygii</taxon>
        <taxon>Teleostei</taxon>
        <taxon>Neoteleostei</taxon>
        <taxon>Acanthomorphata</taxon>
        <taxon>Zeiogadaria</taxon>
        <taxon>Gadariae</taxon>
        <taxon>Gadiformes</taxon>
        <taxon>Gadoidei</taxon>
        <taxon>Merlucciidae</taxon>
        <taxon>Merluccius</taxon>
    </lineage>
</organism>
<reference evidence="3" key="1">
    <citation type="journal article" date="2023" name="Front. Mar. Sci.">
        <title>A new Merluccius polli reference genome to investigate the effects of global change in West African waters.</title>
        <authorList>
            <person name="Mateo J.L."/>
            <person name="Blanco-Fernandez C."/>
            <person name="Garcia-Vazquez E."/>
            <person name="Machado-Schiaffino G."/>
        </authorList>
    </citation>
    <scope>NUCLEOTIDE SEQUENCE</scope>
    <source>
        <strain evidence="3">C29</strain>
        <tissue evidence="3">Fin</tissue>
    </source>
</reference>
<dbReference type="Pfam" id="PF00059">
    <property type="entry name" value="Lectin_C"/>
    <property type="match status" value="1"/>
</dbReference>
<evidence type="ECO:0000259" key="2">
    <source>
        <dbReference type="PROSITE" id="PS50041"/>
    </source>
</evidence>